<dbReference type="GeneID" id="108698032"/>
<dbReference type="InterPro" id="IPR004878">
    <property type="entry name" value="Otopetrin"/>
</dbReference>
<keyword evidence="4" id="KW-1003">Cell membrane</keyword>
<dbReference type="GO" id="GO:0032475">
    <property type="term" value="P:otolith formation"/>
    <property type="evidence" value="ECO:0000318"/>
    <property type="project" value="GO_Central"/>
</dbReference>
<evidence type="ECO:0000313" key="12">
    <source>
        <dbReference type="RefSeq" id="XP_018084131.1"/>
    </source>
</evidence>
<evidence type="ECO:0000313" key="11">
    <source>
        <dbReference type="Proteomes" id="UP000186698"/>
    </source>
</evidence>
<dbReference type="PANTHER" id="PTHR21522:SF19">
    <property type="entry name" value="PROTON CHANNEL OTOP1"/>
    <property type="match status" value="1"/>
</dbReference>
<dbReference type="GO" id="GO:1902600">
    <property type="term" value="P:proton transmembrane transport"/>
    <property type="evidence" value="ECO:0000318"/>
    <property type="project" value="GO_Central"/>
</dbReference>
<dbReference type="Proteomes" id="UP000186698">
    <property type="component" value="Chromosome 1L"/>
</dbReference>
<keyword evidence="6" id="KW-0375">Hydrogen ion transport</keyword>
<dbReference type="Bgee" id="108698032">
    <property type="expression patterns" value="Expressed in internal ear and 3 other cell types or tissues"/>
</dbReference>
<dbReference type="GO" id="GO:0015252">
    <property type="term" value="F:proton channel activity"/>
    <property type="evidence" value="ECO:0000318"/>
    <property type="project" value="GO_Central"/>
</dbReference>
<evidence type="ECO:0000256" key="2">
    <source>
        <dbReference type="ARBA" id="ARBA00006513"/>
    </source>
</evidence>
<keyword evidence="11" id="KW-1185">Reference proteome</keyword>
<evidence type="ECO:0000256" key="3">
    <source>
        <dbReference type="ARBA" id="ARBA00022448"/>
    </source>
</evidence>
<dbReference type="GO" id="GO:0042802">
    <property type="term" value="F:identical protein binding"/>
    <property type="evidence" value="ECO:0000318"/>
    <property type="project" value="GO_Central"/>
</dbReference>
<evidence type="ECO:0000256" key="6">
    <source>
        <dbReference type="ARBA" id="ARBA00022781"/>
    </source>
</evidence>
<keyword evidence="3" id="KW-0813">Transport</keyword>
<comment type="similarity">
    <text evidence="2">Belongs to the otopetrin family.</text>
</comment>
<organism evidence="11 12">
    <name type="scientific">Xenopus laevis</name>
    <name type="common">African clawed frog</name>
    <dbReference type="NCBI Taxonomy" id="8355"/>
    <lineage>
        <taxon>Eukaryota</taxon>
        <taxon>Metazoa</taxon>
        <taxon>Chordata</taxon>
        <taxon>Craniata</taxon>
        <taxon>Vertebrata</taxon>
        <taxon>Euteleostomi</taxon>
        <taxon>Amphibia</taxon>
        <taxon>Batrachia</taxon>
        <taxon>Anura</taxon>
        <taxon>Pipoidea</taxon>
        <taxon>Pipidae</taxon>
        <taxon>Xenopodinae</taxon>
        <taxon>Xenopus</taxon>
        <taxon>Xenopus</taxon>
    </lineage>
</organism>
<dbReference type="PaxDb" id="8355-A0A1L8HTB2"/>
<evidence type="ECO:0000256" key="4">
    <source>
        <dbReference type="ARBA" id="ARBA00022475"/>
    </source>
</evidence>
<reference evidence="12" key="1">
    <citation type="submission" date="2025-08" db="UniProtKB">
        <authorList>
            <consortium name="RefSeq"/>
        </authorList>
    </citation>
    <scope>IDENTIFICATION</scope>
    <source>
        <strain evidence="12">J_2021</strain>
        <tissue evidence="12">Erythrocytes</tissue>
    </source>
</reference>
<keyword evidence="8" id="KW-0406">Ion transport</keyword>
<dbReference type="OrthoDB" id="6429739at2759"/>
<accession>A0A1L8HTB2</accession>
<evidence type="ECO:0000256" key="1">
    <source>
        <dbReference type="ARBA" id="ARBA00004651"/>
    </source>
</evidence>
<evidence type="ECO:0000256" key="5">
    <source>
        <dbReference type="ARBA" id="ARBA00022692"/>
    </source>
</evidence>
<protein>
    <submittedName>
        <fullName evidence="12">Proton channel OTOP1</fullName>
    </submittedName>
</protein>
<dbReference type="OMA" id="HATTCWI"/>
<evidence type="ECO:0000256" key="7">
    <source>
        <dbReference type="ARBA" id="ARBA00022989"/>
    </source>
</evidence>
<dbReference type="Pfam" id="PF03189">
    <property type="entry name" value="Otopetrin"/>
    <property type="match status" value="3"/>
</dbReference>
<dbReference type="GO" id="GO:0045299">
    <property type="term" value="P:otolith mineralization"/>
    <property type="evidence" value="ECO:0000318"/>
    <property type="project" value="GO_Central"/>
</dbReference>
<keyword evidence="10" id="KW-0407">Ion channel</keyword>
<comment type="subcellular location">
    <subcellularLocation>
        <location evidence="1">Cell membrane</location>
        <topology evidence="1">Multi-pass membrane protein</topology>
    </subcellularLocation>
</comment>
<sequence length="589" mass="67640">MSEENKSDVLSVSEQQPKAEGKKLQFNLIHNYPQKNAELLSSQYGFNIFLAGLLLMFAWAIHAVGITDRDLLSYLITLMLIQMIWMLWYIFRSQSLQRSIIEKDTDAGARWLRCGITLFAVITLILDSFKIGYYIGYSECLSITEGIFPVTHTIHTLLQVYFLWFHAKDIIQSFKTLERFGLIHAVFTNLLLWSNGILTESKHELNEHKERLITLGFSNITIDHHTPECNCTSSVCSIFSQGIYYLYPFTIEYHILASTMLYVLWKNIGRTVKHHQQQKIHFKFHGITIGTILGLIVLTTTVAVLVVYLIQIGRSKRKSELALNMFYLYAITVLTLMCTSAIIGLIIYRLENKSLDDSESPAKKLDSDLLVGSACGSWLISWGSILAIICAETHPEYTWYNLPYSILVIIEKYIQNLFIIECIHRKEEEPTDDRSIERIFTVSTRSTLSLASSSYDVFSDSVTICNKEFPYISNSDVPIAEDRAEEQRNQDNNNSIRLTPCKVSIHTTRQEKLNKKRRVLKNIAAFLFLCNISLWIPPAFGCRPQYDNGLEEIVFGFEPWITVVNLAMPFSIFYRMHSASSLFEVYCKA</sequence>
<gene>
    <name evidence="12" type="primary">otop1.L</name>
</gene>
<dbReference type="STRING" id="8355.A0A1L8HTB2"/>
<dbReference type="CTD" id="108698032"/>
<dbReference type="KEGG" id="xla:108698032"/>
<keyword evidence="5" id="KW-0812">Transmembrane</keyword>
<keyword evidence="7" id="KW-1133">Transmembrane helix</keyword>
<evidence type="ECO:0000256" key="10">
    <source>
        <dbReference type="ARBA" id="ARBA00023303"/>
    </source>
</evidence>
<evidence type="ECO:0000256" key="9">
    <source>
        <dbReference type="ARBA" id="ARBA00023136"/>
    </source>
</evidence>
<dbReference type="PANTHER" id="PTHR21522">
    <property type="entry name" value="PROTON CHANNEL OTOP"/>
    <property type="match status" value="1"/>
</dbReference>
<evidence type="ECO:0000256" key="8">
    <source>
        <dbReference type="ARBA" id="ARBA00023065"/>
    </source>
</evidence>
<keyword evidence="9" id="KW-0472">Membrane</keyword>
<dbReference type="GO" id="GO:0005886">
    <property type="term" value="C:plasma membrane"/>
    <property type="evidence" value="ECO:0000318"/>
    <property type="project" value="GO_Central"/>
</dbReference>
<name>A0A1L8HTB2_XENLA</name>
<dbReference type="AlphaFoldDB" id="A0A1L8HTB2"/>
<proteinExistence type="inferred from homology"/>
<dbReference type="RefSeq" id="XP_018084131.1">
    <property type="nucleotide sequence ID" value="XM_018228642.2"/>
</dbReference>